<dbReference type="OrthoDB" id="9858834at2"/>
<evidence type="ECO:0000313" key="1">
    <source>
        <dbReference type="EMBL" id="PIM50628.1"/>
    </source>
</evidence>
<organism evidence="1 2">
    <name type="scientific">Roseateles chitinivorans</name>
    <dbReference type="NCBI Taxonomy" id="2917965"/>
    <lineage>
        <taxon>Bacteria</taxon>
        <taxon>Pseudomonadati</taxon>
        <taxon>Pseudomonadota</taxon>
        <taxon>Betaproteobacteria</taxon>
        <taxon>Burkholderiales</taxon>
        <taxon>Sphaerotilaceae</taxon>
        <taxon>Roseateles</taxon>
    </lineage>
</organism>
<dbReference type="Proteomes" id="UP000231501">
    <property type="component" value="Unassembled WGS sequence"/>
</dbReference>
<evidence type="ECO:0000313" key="2">
    <source>
        <dbReference type="Proteomes" id="UP000231501"/>
    </source>
</evidence>
<reference evidence="1 2" key="1">
    <citation type="submission" date="2017-11" db="EMBL/GenBank/DDBJ databases">
        <title>Draft genome sequence of Mitsuaria sp. HWN-4.</title>
        <authorList>
            <person name="Gundlapally S.R."/>
        </authorList>
    </citation>
    <scope>NUCLEOTIDE SEQUENCE [LARGE SCALE GENOMIC DNA]</scope>
    <source>
        <strain evidence="1 2">HWN-4</strain>
    </source>
</reference>
<keyword evidence="2" id="KW-1185">Reference proteome</keyword>
<dbReference type="AlphaFoldDB" id="A0A2G9C2M4"/>
<proteinExistence type="predicted"/>
<accession>A0A2G9C2M4</accession>
<dbReference type="EMBL" id="PEOG01000114">
    <property type="protein sequence ID" value="PIM50628.1"/>
    <property type="molecule type" value="Genomic_DNA"/>
</dbReference>
<comment type="caution">
    <text evidence="1">The sequence shown here is derived from an EMBL/GenBank/DDBJ whole genome shotgun (WGS) entry which is preliminary data.</text>
</comment>
<sequence>MTMNEQLARARAVVANLPPLAPRPQVGYDDLMAVLREPSALFGEPADTSTPSCVGARTVEWHQLPQVLQELDVQYNLSCSELMEGLQVAAELLRRSGIRLARGNPAAAHVFVPEMEEVGFRYVLRIDASQEVAHSLNDAVRSRWIDLDLCRDGVLFSFLGTDDDEEFAVVSNNRVQGGGFHGHHHP</sequence>
<name>A0A2G9C2M4_9BURK</name>
<gene>
    <name evidence="1" type="ORF">CS062_24035</name>
</gene>
<protein>
    <submittedName>
        <fullName evidence="1">Uncharacterized protein</fullName>
    </submittedName>
</protein>
<dbReference type="RefSeq" id="WP_099864331.1">
    <property type="nucleotide sequence ID" value="NZ_PEOG01000114.1"/>
</dbReference>